<dbReference type="AlphaFoldDB" id="A0AAD8T2T7"/>
<protein>
    <submittedName>
        <fullName evidence="2">Uncharacterized protein</fullName>
    </submittedName>
</protein>
<gene>
    <name evidence="2" type="ORF">QYE76_056594</name>
</gene>
<comment type="caution">
    <text evidence="2">The sequence shown here is derived from an EMBL/GenBank/DDBJ whole genome shotgun (WGS) entry which is preliminary data.</text>
</comment>
<feature type="compositionally biased region" description="Acidic residues" evidence="1">
    <location>
        <begin position="1"/>
        <end position="11"/>
    </location>
</feature>
<name>A0AAD8T2T7_LOLMU</name>
<feature type="compositionally biased region" description="Polar residues" evidence="1">
    <location>
        <begin position="43"/>
        <end position="54"/>
    </location>
</feature>
<organism evidence="2 3">
    <name type="scientific">Lolium multiflorum</name>
    <name type="common">Italian ryegrass</name>
    <name type="synonym">Lolium perenne subsp. multiflorum</name>
    <dbReference type="NCBI Taxonomy" id="4521"/>
    <lineage>
        <taxon>Eukaryota</taxon>
        <taxon>Viridiplantae</taxon>
        <taxon>Streptophyta</taxon>
        <taxon>Embryophyta</taxon>
        <taxon>Tracheophyta</taxon>
        <taxon>Spermatophyta</taxon>
        <taxon>Magnoliopsida</taxon>
        <taxon>Liliopsida</taxon>
        <taxon>Poales</taxon>
        <taxon>Poaceae</taxon>
        <taxon>BOP clade</taxon>
        <taxon>Pooideae</taxon>
        <taxon>Poodae</taxon>
        <taxon>Poeae</taxon>
        <taxon>Poeae Chloroplast Group 2 (Poeae type)</taxon>
        <taxon>Loliodinae</taxon>
        <taxon>Loliinae</taxon>
        <taxon>Lolium</taxon>
    </lineage>
</organism>
<keyword evidence="3" id="KW-1185">Reference proteome</keyword>
<sequence>MLEQALVEEELDSRRNTRAQWWPRHAEDVASERRRRALDTRCLATSSTPWTTSPRVEHRRTPSLPVVAAEARRRLEPPQDEPPVPGASPSSTSSPSTLPTLAGATMEPNEPLNTKFYQLGNGGSLIFEHDLDSLSDHLGRPHPEFHGIQVDDQPGGELQWIITADLRGKLEPPTSERILSLSGKATGSTGLHVLFRKHLLVCADRMRKHFLRNALRISRGTQRDLDASRAYANQTHAHITEQGEAIKLLNNDRRSLRQQRAKKDATIRRLRDRIASLEATVKAQEDQIRRLEDDDGGIDIQGGDAFLSDDDDFEEDENTEEEDYEFLEAGPDDYVPIDIDDEE</sequence>
<evidence type="ECO:0000313" key="3">
    <source>
        <dbReference type="Proteomes" id="UP001231189"/>
    </source>
</evidence>
<evidence type="ECO:0000256" key="1">
    <source>
        <dbReference type="SAM" id="MobiDB-lite"/>
    </source>
</evidence>
<reference evidence="2" key="1">
    <citation type="submission" date="2023-07" db="EMBL/GenBank/DDBJ databases">
        <title>A chromosome-level genome assembly of Lolium multiflorum.</title>
        <authorList>
            <person name="Chen Y."/>
            <person name="Copetti D."/>
            <person name="Kolliker R."/>
            <person name="Studer B."/>
        </authorList>
    </citation>
    <scope>NUCLEOTIDE SEQUENCE</scope>
    <source>
        <strain evidence="2">02402/16</strain>
        <tissue evidence="2">Leaf</tissue>
    </source>
</reference>
<dbReference type="EMBL" id="JAUUTY010000003">
    <property type="protein sequence ID" value="KAK1668435.1"/>
    <property type="molecule type" value="Genomic_DNA"/>
</dbReference>
<evidence type="ECO:0000313" key="2">
    <source>
        <dbReference type="EMBL" id="KAK1668435.1"/>
    </source>
</evidence>
<feature type="compositionally biased region" description="Low complexity" evidence="1">
    <location>
        <begin position="87"/>
        <end position="103"/>
    </location>
</feature>
<accession>A0AAD8T2T7</accession>
<feature type="region of interest" description="Disordered" evidence="1">
    <location>
        <begin position="1"/>
        <end position="112"/>
    </location>
</feature>
<dbReference type="Proteomes" id="UP001231189">
    <property type="component" value="Unassembled WGS sequence"/>
</dbReference>
<feature type="compositionally biased region" description="Acidic residues" evidence="1">
    <location>
        <begin position="307"/>
        <end position="326"/>
    </location>
</feature>
<feature type="region of interest" description="Disordered" evidence="1">
    <location>
        <begin position="288"/>
        <end position="343"/>
    </location>
</feature>
<proteinExistence type="predicted"/>